<proteinExistence type="predicted"/>
<gene>
    <name evidence="1" type="ORF">MRB53_015910</name>
</gene>
<dbReference type="EMBL" id="CM056813">
    <property type="protein sequence ID" value="KAJ8639216.1"/>
    <property type="molecule type" value="Genomic_DNA"/>
</dbReference>
<evidence type="ECO:0000313" key="1">
    <source>
        <dbReference type="EMBL" id="KAJ8639216.1"/>
    </source>
</evidence>
<sequence>MFEVFQVLLFFNAGVVTPNPVIQEAAEAHALFAWKASLEKHFLLHSWSFHNNNSTSGEGKRNSPCNWFGITCNAAGRVKEINLFNASLKVTEKDGGISFSSLKPIHPNSFILLTMFYYTIMLFQHVSSPKKLLLLLSREMVSVLASISML</sequence>
<dbReference type="Proteomes" id="UP001234297">
    <property type="component" value="Chromosome 5"/>
</dbReference>
<keyword evidence="2" id="KW-1185">Reference proteome</keyword>
<reference evidence="1 2" key="1">
    <citation type="journal article" date="2022" name="Hortic Res">
        <title>A haplotype resolved chromosomal level avocado genome allows analysis of novel avocado genes.</title>
        <authorList>
            <person name="Nath O."/>
            <person name="Fletcher S.J."/>
            <person name="Hayward A."/>
            <person name="Shaw L.M."/>
            <person name="Masouleh A.K."/>
            <person name="Furtado A."/>
            <person name="Henry R.J."/>
            <person name="Mitter N."/>
        </authorList>
    </citation>
    <scope>NUCLEOTIDE SEQUENCE [LARGE SCALE GENOMIC DNA]</scope>
    <source>
        <strain evidence="2">cv. Hass</strain>
    </source>
</reference>
<accession>A0ACC2M1L4</accession>
<comment type="caution">
    <text evidence="1">The sequence shown here is derived from an EMBL/GenBank/DDBJ whole genome shotgun (WGS) entry which is preliminary data.</text>
</comment>
<organism evidence="1 2">
    <name type="scientific">Persea americana</name>
    <name type="common">Avocado</name>
    <dbReference type="NCBI Taxonomy" id="3435"/>
    <lineage>
        <taxon>Eukaryota</taxon>
        <taxon>Viridiplantae</taxon>
        <taxon>Streptophyta</taxon>
        <taxon>Embryophyta</taxon>
        <taxon>Tracheophyta</taxon>
        <taxon>Spermatophyta</taxon>
        <taxon>Magnoliopsida</taxon>
        <taxon>Magnoliidae</taxon>
        <taxon>Laurales</taxon>
        <taxon>Lauraceae</taxon>
        <taxon>Persea</taxon>
    </lineage>
</organism>
<protein>
    <submittedName>
        <fullName evidence="1">Uncharacterized protein</fullName>
    </submittedName>
</protein>
<name>A0ACC2M1L4_PERAE</name>
<evidence type="ECO:0000313" key="2">
    <source>
        <dbReference type="Proteomes" id="UP001234297"/>
    </source>
</evidence>